<dbReference type="AlphaFoldDB" id="A0AA90SKH0"/>
<proteinExistence type="predicted"/>
<dbReference type="EMBL" id="JAUTIX010000001">
    <property type="protein sequence ID" value="MDP0397027.1"/>
    <property type="molecule type" value="Genomic_DNA"/>
</dbReference>
<reference evidence="2" key="1">
    <citation type="submission" date="2023-08" db="EMBL/GenBank/DDBJ databases">
        <title>The draft genome of Tsukamurella strandjordii strain 050030.</title>
        <authorList>
            <person name="Zhao F."/>
            <person name="Feng Y."/>
            <person name="Zong Z."/>
        </authorList>
    </citation>
    <scope>NUCLEOTIDE SEQUENCE</scope>
    <source>
        <strain evidence="2">050030</strain>
    </source>
</reference>
<keyword evidence="1" id="KW-0472">Membrane</keyword>
<evidence type="ECO:0000313" key="2">
    <source>
        <dbReference type="EMBL" id="MDP0397027.1"/>
    </source>
</evidence>
<dbReference type="RefSeq" id="WP_305110313.1">
    <property type="nucleotide sequence ID" value="NZ_JAUTIX010000001.1"/>
</dbReference>
<evidence type="ECO:0000256" key="1">
    <source>
        <dbReference type="SAM" id="Phobius"/>
    </source>
</evidence>
<evidence type="ECO:0000313" key="3">
    <source>
        <dbReference type="Proteomes" id="UP001178281"/>
    </source>
</evidence>
<accession>A0AA90SKH0</accession>
<name>A0AA90SKH0_9ACTN</name>
<organism evidence="2 3">
    <name type="scientific">Tsukamurella strandjordii</name>
    <dbReference type="NCBI Taxonomy" id="147577"/>
    <lineage>
        <taxon>Bacteria</taxon>
        <taxon>Bacillati</taxon>
        <taxon>Actinomycetota</taxon>
        <taxon>Actinomycetes</taxon>
        <taxon>Mycobacteriales</taxon>
        <taxon>Tsukamurellaceae</taxon>
        <taxon>Tsukamurella</taxon>
    </lineage>
</organism>
<feature type="transmembrane region" description="Helical" evidence="1">
    <location>
        <begin position="6"/>
        <end position="27"/>
    </location>
</feature>
<gene>
    <name evidence="2" type="ORF">Q7X28_03720</name>
</gene>
<sequence length="167" mass="17683">MSTLGIVIVVAVAVVAVALLVGVVWFLRDSNKQIQTFAHSSDLIPGRPGRAPAEWSTSSAPEAQLHQRVRYAIADVHGGGNPVAVPPPPDSAVKGTPGDLDDLDDAVFELDDRIIAAAQLPEDERTKALAELQPAVAALEGLTGKLWDAPSHKRHELIDAVIARLRG</sequence>
<keyword evidence="3" id="KW-1185">Reference proteome</keyword>
<keyword evidence="1" id="KW-0812">Transmembrane</keyword>
<protein>
    <submittedName>
        <fullName evidence="2">Uncharacterized protein</fullName>
    </submittedName>
</protein>
<dbReference type="Proteomes" id="UP001178281">
    <property type="component" value="Unassembled WGS sequence"/>
</dbReference>
<comment type="caution">
    <text evidence="2">The sequence shown here is derived from an EMBL/GenBank/DDBJ whole genome shotgun (WGS) entry which is preliminary data.</text>
</comment>
<keyword evidence="1" id="KW-1133">Transmembrane helix</keyword>